<comment type="caution">
    <text evidence="2">The sequence shown here is derived from an EMBL/GenBank/DDBJ whole genome shotgun (WGS) entry which is preliminary data.</text>
</comment>
<evidence type="ECO:0000259" key="1">
    <source>
        <dbReference type="Pfam" id="PF01507"/>
    </source>
</evidence>
<sequence length="228" mass="27048">MNKYLLSMQIIQSIREKTDTAVLYYSAGGKDSIALLDMLAGMFNKVICYYMYLIPNLDHVQPYIKWAETKYNNVEIRQIKHFQRDYYDACGFFREPNISIKPRKIGEIEQAVREETGISYAFSGMKGVDGYMKRMRLKKFAKSSYITDKGMVYPLALWTNKEVLQYIRLRGLIQPFVYDPGAISQGFTIDLKTMLMMRNKYPHDFKRILEEFPYSEKLIFDYEYKHRK</sequence>
<dbReference type="Gene3D" id="3.40.50.620">
    <property type="entry name" value="HUPs"/>
    <property type="match status" value="1"/>
</dbReference>
<feature type="domain" description="Phosphoadenosine phosphosulphate reductase" evidence="1">
    <location>
        <begin position="24"/>
        <end position="181"/>
    </location>
</feature>
<dbReference type="SUPFAM" id="SSF52402">
    <property type="entry name" value="Adenine nucleotide alpha hydrolases-like"/>
    <property type="match status" value="1"/>
</dbReference>
<dbReference type="GO" id="GO:0003824">
    <property type="term" value="F:catalytic activity"/>
    <property type="evidence" value="ECO:0007669"/>
    <property type="project" value="InterPro"/>
</dbReference>
<organism evidence="2 3">
    <name type="scientific">Phocaeicola plebeius</name>
    <dbReference type="NCBI Taxonomy" id="310297"/>
    <lineage>
        <taxon>Bacteria</taxon>
        <taxon>Pseudomonadati</taxon>
        <taxon>Bacteroidota</taxon>
        <taxon>Bacteroidia</taxon>
        <taxon>Bacteroidales</taxon>
        <taxon>Bacteroidaceae</taxon>
        <taxon>Phocaeicola</taxon>
    </lineage>
</organism>
<evidence type="ECO:0000313" key="3">
    <source>
        <dbReference type="Proteomes" id="UP000285750"/>
    </source>
</evidence>
<dbReference type="InterPro" id="IPR002500">
    <property type="entry name" value="PAPS_reduct_dom"/>
</dbReference>
<protein>
    <submittedName>
        <fullName evidence="2">Phosphoadenosine phosphosulfate reductase</fullName>
    </submittedName>
</protein>
<name>A0A412HB60_9BACT</name>
<dbReference type="InterPro" id="IPR014729">
    <property type="entry name" value="Rossmann-like_a/b/a_fold"/>
</dbReference>
<accession>A0A412HB60</accession>
<reference evidence="2 3" key="1">
    <citation type="submission" date="2018-08" db="EMBL/GenBank/DDBJ databases">
        <title>A genome reference for cultivated species of the human gut microbiota.</title>
        <authorList>
            <person name="Zou Y."/>
            <person name="Xue W."/>
            <person name="Luo G."/>
        </authorList>
    </citation>
    <scope>NUCLEOTIDE SEQUENCE [LARGE SCALE GENOMIC DNA]</scope>
    <source>
        <strain evidence="2 3">AF24-16AC</strain>
    </source>
</reference>
<dbReference type="EMBL" id="QRUY01000001">
    <property type="protein sequence ID" value="RGS10781.1"/>
    <property type="molecule type" value="Genomic_DNA"/>
</dbReference>
<gene>
    <name evidence="2" type="ORF">DWY14_00290</name>
</gene>
<dbReference type="AlphaFoldDB" id="A0A412HB60"/>
<proteinExistence type="predicted"/>
<dbReference type="Pfam" id="PF01507">
    <property type="entry name" value="PAPS_reduct"/>
    <property type="match status" value="1"/>
</dbReference>
<evidence type="ECO:0000313" key="2">
    <source>
        <dbReference type="EMBL" id="RGS10781.1"/>
    </source>
</evidence>
<dbReference type="Proteomes" id="UP000285750">
    <property type="component" value="Unassembled WGS sequence"/>
</dbReference>